<dbReference type="Proteomes" id="UP000008983">
    <property type="component" value="Unassembled WGS sequence"/>
</dbReference>
<dbReference type="Gene3D" id="3.60.130.10">
    <property type="entry name" value="Clavaminate synthase-like"/>
    <property type="match status" value="1"/>
</dbReference>
<dbReference type="InterPro" id="IPR042098">
    <property type="entry name" value="TauD-like_sf"/>
</dbReference>
<proteinExistence type="predicted"/>
<protein>
    <submittedName>
        <fullName evidence="2">Taurine catabolism dioxygenase, putative</fullName>
    </submittedName>
</protein>
<dbReference type="InParanoid" id="G0QJ16"/>
<accession>G0QJ16</accession>
<dbReference type="GO" id="GO:0051213">
    <property type="term" value="F:dioxygenase activity"/>
    <property type="evidence" value="ECO:0007669"/>
    <property type="project" value="UniProtKB-KW"/>
</dbReference>
<organism evidence="2 3">
    <name type="scientific">Ichthyophthirius multifiliis</name>
    <name type="common">White spot disease agent</name>
    <name type="synonym">Ich</name>
    <dbReference type="NCBI Taxonomy" id="5932"/>
    <lineage>
        <taxon>Eukaryota</taxon>
        <taxon>Sar</taxon>
        <taxon>Alveolata</taxon>
        <taxon>Ciliophora</taxon>
        <taxon>Intramacronucleata</taxon>
        <taxon>Oligohymenophorea</taxon>
        <taxon>Hymenostomatida</taxon>
        <taxon>Ophryoglenina</taxon>
        <taxon>Ichthyophthirius</taxon>
    </lineage>
</organism>
<dbReference type="SUPFAM" id="SSF51197">
    <property type="entry name" value="Clavaminate synthase-like"/>
    <property type="match status" value="1"/>
</dbReference>
<dbReference type="GeneID" id="14910979"/>
<reference evidence="2 3" key="1">
    <citation type="submission" date="2011-07" db="EMBL/GenBank/DDBJ databases">
        <authorList>
            <person name="Coyne R."/>
            <person name="Brami D."/>
            <person name="Johnson J."/>
            <person name="Hostetler J."/>
            <person name="Hannick L."/>
            <person name="Clark T."/>
            <person name="Cassidy-Hanley D."/>
            <person name="Inman J."/>
        </authorList>
    </citation>
    <scope>NUCLEOTIDE SEQUENCE [LARGE SCALE GENOMIC DNA]</scope>
    <source>
        <strain evidence="2 3">G5</strain>
    </source>
</reference>
<dbReference type="AlphaFoldDB" id="G0QJ16"/>
<evidence type="ECO:0000256" key="1">
    <source>
        <dbReference type="ARBA" id="ARBA00023002"/>
    </source>
</evidence>
<keyword evidence="1" id="KW-0560">Oxidoreductase</keyword>
<sequence>MATSIPHIHSFVKDLKNRFGLQNDNKIFIAIEQELLKNDIVLLKSILNQYEIQFIFPSDIYAIQNEGNVQLFDKKTNNQIQKIILELHQTEIMSLDQNVLIGLLQLSDQGLCLNDLRAILILHDKRLLTVLSGFYSCQLLEEIIICNKKHSFRDSSYFSTGIVQPFLKSIQFQAPIYNENKEWQFENCNIVSTLLCMDGIFYGPGIFRCSQSDIIALSKGGFCQPAALLLTQVPSKARFILTTRLLDDSENNYKEEKEVLGSQINAAFDEHSAVLTTILSEKQGEEDENWNSDRLKQYVCEIIKGKPQDHLDCLLKNEQDQSLKQQQELQIEQRAFATFISEQEKNQQILKNKPKIVWDIKPQSLTTKSNDGSSNNTYARSHGTGRFDTHTDGSWYEKPPRALALSVLNCDRRGGGFFSIVKVSECIKQLSEDEQLEFKQKKYLYKVPPEFSGGQNSQYKILPVQFDQDKIRFRYDLMQPLRDEKQCPLLEKFKNISKKLIKQKMCLIPEKYCIIADNQRILHARTLIKDERRFLQRIRFFL</sequence>
<dbReference type="RefSeq" id="XP_004040085.1">
    <property type="nucleotide sequence ID" value="XM_004040037.1"/>
</dbReference>
<dbReference type="EMBL" id="GL983045">
    <property type="protein sequence ID" value="EGR34781.1"/>
    <property type="molecule type" value="Genomic_DNA"/>
</dbReference>
<keyword evidence="3" id="KW-1185">Reference proteome</keyword>
<dbReference type="OrthoDB" id="2117718at2759"/>
<dbReference type="eggNOG" id="ENOG502S1E9">
    <property type="taxonomic scope" value="Eukaryota"/>
</dbReference>
<evidence type="ECO:0000313" key="2">
    <source>
        <dbReference type="EMBL" id="EGR34781.1"/>
    </source>
</evidence>
<keyword evidence="2" id="KW-0223">Dioxygenase</keyword>
<gene>
    <name evidence="2" type="ORF">IMG5_001950</name>
</gene>
<dbReference type="STRING" id="857967.G0QJ16"/>
<name>G0QJ16_ICHMU</name>
<evidence type="ECO:0000313" key="3">
    <source>
        <dbReference type="Proteomes" id="UP000008983"/>
    </source>
</evidence>